<evidence type="ECO:0000313" key="2">
    <source>
        <dbReference type="EMBL" id="OMH81474.1"/>
    </source>
</evidence>
<dbReference type="EMBL" id="LSSK01000891">
    <property type="protein sequence ID" value="OMH81474.1"/>
    <property type="molecule type" value="Genomic_DNA"/>
</dbReference>
<gene>
    <name evidence="2" type="ORF">AX774_g5069</name>
</gene>
<dbReference type="Proteomes" id="UP000188320">
    <property type="component" value="Unassembled WGS sequence"/>
</dbReference>
<name>A0A1R1PKI3_ZANCU</name>
<reference evidence="3" key="1">
    <citation type="submission" date="2017-01" db="EMBL/GenBank/DDBJ databases">
        <authorList>
            <person name="Wang Y."/>
            <person name="White M."/>
            <person name="Kvist S."/>
            <person name="Moncalvo J.-M."/>
        </authorList>
    </citation>
    <scope>NUCLEOTIDE SEQUENCE [LARGE SCALE GENOMIC DNA]</scope>
    <source>
        <strain evidence="3">COL-18-3</strain>
    </source>
</reference>
<feature type="compositionally biased region" description="Basic and acidic residues" evidence="1">
    <location>
        <begin position="280"/>
        <end position="293"/>
    </location>
</feature>
<feature type="compositionally biased region" description="Basic and acidic residues" evidence="1">
    <location>
        <begin position="222"/>
        <end position="238"/>
    </location>
</feature>
<accession>A0A1R1PKI3</accession>
<evidence type="ECO:0000256" key="1">
    <source>
        <dbReference type="SAM" id="MobiDB-lite"/>
    </source>
</evidence>
<evidence type="ECO:0000313" key="3">
    <source>
        <dbReference type="Proteomes" id="UP000188320"/>
    </source>
</evidence>
<keyword evidence="3" id="KW-1185">Reference proteome</keyword>
<comment type="caution">
    <text evidence="2">The sequence shown here is derived from an EMBL/GenBank/DDBJ whole genome shotgun (WGS) entry which is preliminary data.</text>
</comment>
<sequence length="341" mass="38355">MEALIPKQIQLTIKDLEKKTNLQIDEVYYEFEDEETPLPIKLIQDKNIVFVVDLTAKEIADTGSKDENTTIAPVTNMGSDDETIPQTVKEVAGTNINKTLPNVFAINKSRLFSHIGRASTEKPRHSSNYDSVNDSEANNLDKKWNINEDNEAERKSIRERMFYSHDQPTTSCDKSLHEKNKDTSKKVLALQAKNVISNSSDYLVTDFSNMVVSAKQGSKNQRTKEKESNKESGLHQEDGISNSEYHDIGSGYRLEIDVDVVHNLSKVKTLLEYQNELNKEEERESEFGSKEQQKIGGVDNNGSDGGGSKDLHAAATKDLSTSNVEEVLLRLQDEFDLLAKR</sequence>
<feature type="region of interest" description="Disordered" evidence="1">
    <location>
        <begin position="214"/>
        <end position="244"/>
    </location>
</feature>
<dbReference type="AlphaFoldDB" id="A0A1R1PKI3"/>
<feature type="region of interest" description="Disordered" evidence="1">
    <location>
        <begin position="280"/>
        <end position="323"/>
    </location>
</feature>
<feature type="region of interest" description="Disordered" evidence="1">
    <location>
        <begin position="159"/>
        <end position="179"/>
    </location>
</feature>
<organism evidence="2 3">
    <name type="scientific">Zancudomyces culisetae</name>
    <name type="common">Gut fungus</name>
    <name type="synonym">Smittium culisetae</name>
    <dbReference type="NCBI Taxonomy" id="1213189"/>
    <lineage>
        <taxon>Eukaryota</taxon>
        <taxon>Fungi</taxon>
        <taxon>Fungi incertae sedis</taxon>
        <taxon>Zoopagomycota</taxon>
        <taxon>Kickxellomycotina</taxon>
        <taxon>Harpellomycetes</taxon>
        <taxon>Harpellales</taxon>
        <taxon>Legeriomycetaceae</taxon>
        <taxon>Zancudomyces</taxon>
    </lineage>
</organism>
<proteinExistence type="predicted"/>
<protein>
    <submittedName>
        <fullName evidence="2">Uncharacterized protein</fullName>
    </submittedName>
</protein>